<dbReference type="Pfam" id="PF04020">
    <property type="entry name" value="Phage_holin_4_2"/>
    <property type="match status" value="1"/>
</dbReference>
<protein>
    <recommendedName>
        <fullName evidence="3">Phage holin family protein</fullName>
    </recommendedName>
</protein>
<reference evidence="2" key="1">
    <citation type="submission" date="2009-10" db="EMBL/GenBank/DDBJ databases">
        <title>Diversity of trophic interactions inside an arsenic-rich microbial ecosystem.</title>
        <authorList>
            <person name="Bertin P.N."/>
            <person name="Heinrich-Salmeron A."/>
            <person name="Pelletier E."/>
            <person name="Goulhen-Chollet F."/>
            <person name="Arsene-Ploetze F."/>
            <person name="Gallien S."/>
            <person name="Calteau A."/>
            <person name="Vallenet D."/>
            <person name="Casiot C."/>
            <person name="Chane-Woon-Ming B."/>
            <person name="Giloteaux L."/>
            <person name="Barakat M."/>
            <person name="Bonnefoy V."/>
            <person name="Bruneel O."/>
            <person name="Chandler M."/>
            <person name="Cleiss J."/>
            <person name="Duran R."/>
            <person name="Elbaz-Poulichet F."/>
            <person name="Fonknechten N."/>
            <person name="Lauga B."/>
            <person name="Mornico D."/>
            <person name="Ortet P."/>
            <person name="Schaeffer C."/>
            <person name="Siguier P."/>
            <person name="Alexander Thil Smith A."/>
            <person name="Van Dorsselaer A."/>
            <person name="Weissenbach J."/>
            <person name="Medigue C."/>
            <person name="Le Paslier D."/>
        </authorList>
    </citation>
    <scope>NUCLEOTIDE SEQUENCE</scope>
</reference>
<feature type="transmembrane region" description="Helical" evidence="1">
    <location>
        <begin position="58"/>
        <end position="80"/>
    </location>
</feature>
<keyword evidence="1" id="KW-1133">Transmembrane helix</keyword>
<feature type="transmembrane region" description="Helical" evidence="1">
    <location>
        <begin position="28"/>
        <end position="46"/>
    </location>
</feature>
<gene>
    <name evidence="2" type="ORF">CARN1_1537</name>
</gene>
<dbReference type="AlphaFoldDB" id="E6PFH6"/>
<evidence type="ECO:0008006" key="3">
    <source>
        <dbReference type="Google" id="ProtNLM"/>
    </source>
</evidence>
<organism evidence="2">
    <name type="scientific">mine drainage metagenome</name>
    <dbReference type="NCBI Taxonomy" id="410659"/>
    <lineage>
        <taxon>unclassified sequences</taxon>
        <taxon>metagenomes</taxon>
        <taxon>ecological metagenomes</taxon>
    </lineage>
</organism>
<sequence length="121" mass="13223">MILRFIVNAIALYLILKFVPGFNHDAGIGTALIAAIVFGLVNMLLGPILRLISAPITWLTHGLFSFVVNYLLFALAAHLTPDFRSIGEFNHWLAYLYGTIVMMLVSTLMERGTSGQRAGGA</sequence>
<feature type="transmembrane region" description="Helical" evidence="1">
    <location>
        <begin position="92"/>
        <end position="109"/>
    </location>
</feature>
<dbReference type="EMBL" id="CABL01000006">
    <property type="protein sequence ID" value="CBH75212.1"/>
    <property type="molecule type" value="Genomic_DNA"/>
</dbReference>
<evidence type="ECO:0000256" key="1">
    <source>
        <dbReference type="SAM" id="Phobius"/>
    </source>
</evidence>
<dbReference type="PANTHER" id="PTHR37309">
    <property type="entry name" value="SLR0284 PROTEIN"/>
    <property type="match status" value="1"/>
</dbReference>
<accession>E6PFH6</accession>
<proteinExistence type="predicted"/>
<dbReference type="PANTHER" id="PTHR37309:SF1">
    <property type="entry name" value="SLR0284 PROTEIN"/>
    <property type="match status" value="1"/>
</dbReference>
<keyword evidence="1" id="KW-0472">Membrane</keyword>
<keyword evidence="1" id="KW-0812">Transmembrane</keyword>
<name>E6PFH6_9ZZZZ</name>
<evidence type="ECO:0000313" key="2">
    <source>
        <dbReference type="EMBL" id="CBH75212.1"/>
    </source>
</evidence>
<dbReference type="InterPro" id="IPR007165">
    <property type="entry name" value="Phage_holin_4_2"/>
</dbReference>
<feature type="transmembrane region" description="Helical" evidence="1">
    <location>
        <begin position="5"/>
        <end position="22"/>
    </location>
</feature>
<comment type="caution">
    <text evidence="2">The sequence shown here is derived from an EMBL/GenBank/DDBJ whole genome shotgun (WGS) entry which is preliminary data.</text>
</comment>